<comment type="catalytic activity">
    <reaction evidence="7">
        <text>UDP-N-acetyl-alpha-D-muramoyl-L-alanine + D-glutamate + ATP = UDP-N-acetyl-alpha-D-muramoyl-L-alanyl-D-glutamate + ADP + phosphate + H(+)</text>
        <dbReference type="Rhea" id="RHEA:16429"/>
        <dbReference type="ChEBI" id="CHEBI:15378"/>
        <dbReference type="ChEBI" id="CHEBI:29986"/>
        <dbReference type="ChEBI" id="CHEBI:30616"/>
        <dbReference type="ChEBI" id="CHEBI:43474"/>
        <dbReference type="ChEBI" id="CHEBI:83898"/>
        <dbReference type="ChEBI" id="CHEBI:83900"/>
        <dbReference type="ChEBI" id="CHEBI:456216"/>
        <dbReference type="EC" id="6.3.2.9"/>
    </reaction>
</comment>
<feature type="domain" description="Mur ligase central" evidence="9">
    <location>
        <begin position="148"/>
        <end position="263"/>
    </location>
</feature>
<keyword evidence="7" id="KW-0131">Cell cycle</keyword>
<evidence type="ECO:0000256" key="5">
    <source>
        <dbReference type="ARBA" id="ARBA00022741"/>
    </source>
</evidence>
<dbReference type="InterPro" id="IPR036565">
    <property type="entry name" value="Mur-like_cat_sf"/>
</dbReference>
<keyword evidence="6 7" id="KW-0067">ATP-binding</keyword>
<keyword evidence="4 7" id="KW-0436">Ligase</keyword>
<evidence type="ECO:0000313" key="10">
    <source>
        <dbReference type="EMBL" id="OGF25597.1"/>
    </source>
</evidence>
<dbReference type="GO" id="GO:0051301">
    <property type="term" value="P:cell division"/>
    <property type="evidence" value="ECO:0007669"/>
    <property type="project" value="UniProtKB-KW"/>
</dbReference>
<dbReference type="EMBL" id="MFGB01000020">
    <property type="protein sequence ID" value="OGF25597.1"/>
    <property type="molecule type" value="Genomic_DNA"/>
</dbReference>
<dbReference type="GO" id="GO:0008360">
    <property type="term" value="P:regulation of cell shape"/>
    <property type="evidence" value="ECO:0007669"/>
    <property type="project" value="UniProtKB-KW"/>
</dbReference>
<name>A0A1F5SFV6_9BACT</name>
<dbReference type="PANTHER" id="PTHR43692">
    <property type="entry name" value="UDP-N-ACETYLMURAMOYLALANINE--D-GLUTAMATE LIGASE"/>
    <property type="match status" value="1"/>
</dbReference>
<comment type="function">
    <text evidence="7">Cell wall formation. Catalyzes the addition of glutamate to the nucleotide precursor UDP-N-acetylmuramoyl-L-alanine (UMA).</text>
</comment>
<evidence type="ECO:0000256" key="1">
    <source>
        <dbReference type="ARBA" id="ARBA00004496"/>
    </source>
</evidence>
<feature type="domain" description="Mur ligase C-terminal" evidence="8">
    <location>
        <begin position="326"/>
        <end position="443"/>
    </location>
</feature>
<reference evidence="10 11" key="1">
    <citation type="journal article" date="2016" name="Nat. Commun.">
        <title>Thousands of microbial genomes shed light on interconnected biogeochemical processes in an aquifer system.</title>
        <authorList>
            <person name="Anantharaman K."/>
            <person name="Brown C.T."/>
            <person name="Hug L.A."/>
            <person name="Sharon I."/>
            <person name="Castelle C.J."/>
            <person name="Probst A.J."/>
            <person name="Thomas B.C."/>
            <person name="Singh A."/>
            <person name="Wilkins M.J."/>
            <person name="Karaoz U."/>
            <person name="Brodie E.L."/>
            <person name="Williams K.H."/>
            <person name="Hubbard S.S."/>
            <person name="Banfield J.F."/>
        </authorList>
    </citation>
    <scope>NUCLEOTIDE SEQUENCE [LARGE SCALE GENOMIC DNA]</scope>
</reference>
<dbReference type="SUPFAM" id="SSF53244">
    <property type="entry name" value="MurD-like peptide ligases, peptide-binding domain"/>
    <property type="match status" value="1"/>
</dbReference>
<keyword evidence="7" id="KW-0573">Peptidoglycan synthesis</keyword>
<evidence type="ECO:0000256" key="4">
    <source>
        <dbReference type="ARBA" id="ARBA00022598"/>
    </source>
</evidence>
<keyword evidence="7" id="KW-0132">Cell division</keyword>
<dbReference type="STRING" id="1797994.A2227_00060"/>
<organism evidence="10 11">
    <name type="scientific">Candidatus Falkowbacteria bacterium RIFOXYA2_FULL_47_19</name>
    <dbReference type="NCBI Taxonomy" id="1797994"/>
    <lineage>
        <taxon>Bacteria</taxon>
        <taxon>Candidatus Falkowiibacteriota</taxon>
    </lineage>
</organism>
<dbReference type="InterPro" id="IPR036615">
    <property type="entry name" value="Mur_ligase_C_dom_sf"/>
</dbReference>
<dbReference type="HAMAP" id="MF_00639">
    <property type="entry name" value="MurD"/>
    <property type="match status" value="1"/>
</dbReference>
<accession>A0A1F5SFV6</accession>
<dbReference type="Gene3D" id="3.40.1190.10">
    <property type="entry name" value="Mur-like, catalytic domain"/>
    <property type="match status" value="1"/>
</dbReference>
<comment type="pathway">
    <text evidence="2 7">Cell wall biogenesis; peptidoglycan biosynthesis.</text>
</comment>
<dbReference type="Pfam" id="PF21799">
    <property type="entry name" value="MurD-like_N"/>
    <property type="match status" value="1"/>
</dbReference>
<keyword evidence="3 7" id="KW-0963">Cytoplasm</keyword>
<comment type="caution">
    <text evidence="10">The sequence shown here is derived from an EMBL/GenBank/DDBJ whole genome shotgun (WGS) entry which is preliminary data.</text>
</comment>
<sequence>MSISKQKINAILENKKVAILGLGLENFALVKFLIKEKVACELTICDSREEKKLGERYREISVLAGKRSKISVKWRLGGKYDRGLGQYDLVMRSPGYPMWSPALSEIVSGRIISSRRGSLKLKEKSRTLLTSPMQLFFELCPTRNTIGVTGTKGKGTTASLIYHIFKTAKKRAWLLGNIGVAPFEFISRIKKNDWVVIELSSFQLEGLVISPRIAVITNFYPDHLFPADPNNPNYHKTLNDYWRAKMNIMGWQKINSVAIINKKLKDRELHYGYGKKVFFTASNLESVLPGDHNKENIGAAVAAVRYGKISKEVIARAVKSFSGLPHRLEKIRIVDGVCYYNDSFATTPAAAITAINSLSFPIVLIAGGADKGADFTELSQLIKARVKFTVLLEGKGTPKIKSALLSAGYPAGKIEIADSMHSAMGLSKGVASPGDIVLLSPACASFGIFKDYKDRGEQFRAAVRKLG</sequence>
<keyword evidence="7" id="KW-0133">Cell shape</keyword>
<dbReference type="PANTHER" id="PTHR43692:SF1">
    <property type="entry name" value="UDP-N-ACETYLMURAMOYLALANINE--D-GLUTAMATE LIGASE"/>
    <property type="match status" value="1"/>
</dbReference>
<dbReference type="SUPFAM" id="SSF53623">
    <property type="entry name" value="MurD-like peptide ligases, catalytic domain"/>
    <property type="match status" value="1"/>
</dbReference>
<dbReference type="Proteomes" id="UP000178367">
    <property type="component" value="Unassembled WGS sequence"/>
</dbReference>
<dbReference type="GO" id="GO:0008764">
    <property type="term" value="F:UDP-N-acetylmuramoylalanine-D-glutamate ligase activity"/>
    <property type="evidence" value="ECO:0007669"/>
    <property type="project" value="UniProtKB-UniRule"/>
</dbReference>
<dbReference type="GO" id="GO:0009252">
    <property type="term" value="P:peptidoglycan biosynthetic process"/>
    <property type="evidence" value="ECO:0007669"/>
    <property type="project" value="UniProtKB-UniRule"/>
</dbReference>
<dbReference type="Gene3D" id="3.90.190.20">
    <property type="entry name" value="Mur ligase, C-terminal domain"/>
    <property type="match status" value="1"/>
</dbReference>
<evidence type="ECO:0000256" key="2">
    <source>
        <dbReference type="ARBA" id="ARBA00004752"/>
    </source>
</evidence>
<keyword evidence="7" id="KW-0961">Cell wall biogenesis/degradation</keyword>
<gene>
    <name evidence="7" type="primary">murD</name>
    <name evidence="10" type="ORF">A2227_00060</name>
</gene>
<feature type="binding site" evidence="7">
    <location>
        <begin position="150"/>
        <end position="156"/>
    </location>
    <ligand>
        <name>ATP</name>
        <dbReference type="ChEBI" id="CHEBI:30616"/>
    </ligand>
</feature>
<protein>
    <recommendedName>
        <fullName evidence="7">UDP-N-acetylmuramoylalanine--D-glutamate ligase</fullName>
        <ecNumber evidence="7">6.3.2.9</ecNumber>
    </recommendedName>
    <alternativeName>
        <fullName evidence="7">D-glutamic acid-adding enzyme</fullName>
    </alternativeName>
    <alternativeName>
        <fullName evidence="7">UDP-N-acetylmuramoyl-L-alanyl-D-glutamate synthetase</fullName>
    </alternativeName>
</protein>
<dbReference type="EC" id="6.3.2.9" evidence="7"/>
<dbReference type="GO" id="GO:0005737">
    <property type="term" value="C:cytoplasm"/>
    <property type="evidence" value="ECO:0007669"/>
    <property type="project" value="UniProtKB-SubCell"/>
</dbReference>
<evidence type="ECO:0000259" key="8">
    <source>
        <dbReference type="Pfam" id="PF02875"/>
    </source>
</evidence>
<dbReference type="GO" id="GO:0071555">
    <property type="term" value="P:cell wall organization"/>
    <property type="evidence" value="ECO:0007669"/>
    <property type="project" value="UniProtKB-KW"/>
</dbReference>
<comment type="similarity">
    <text evidence="7">Belongs to the MurCDEF family.</text>
</comment>
<evidence type="ECO:0000256" key="6">
    <source>
        <dbReference type="ARBA" id="ARBA00022840"/>
    </source>
</evidence>
<dbReference type="Pfam" id="PF02875">
    <property type="entry name" value="Mur_ligase_C"/>
    <property type="match status" value="1"/>
</dbReference>
<dbReference type="Gene3D" id="3.40.50.720">
    <property type="entry name" value="NAD(P)-binding Rossmann-like Domain"/>
    <property type="match status" value="1"/>
</dbReference>
<dbReference type="AlphaFoldDB" id="A0A1F5SFV6"/>
<dbReference type="GO" id="GO:0005524">
    <property type="term" value="F:ATP binding"/>
    <property type="evidence" value="ECO:0007669"/>
    <property type="project" value="UniProtKB-UniRule"/>
</dbReference>
<evidence type="ECO:0000313" key="11">
    <source>
        <dbReference type="Proteomes" id="UP000178367"/>
    </source>
</evidence>
<dbReference type="InterPro" id="IPR005762">
    <property type="entry name" value="MurD"/>
</dbReference>
<dbReference type="SUPFAM" id="SSF51984">
    <property type="entry name" value="MurCD N-terminal domain"/>
    <property type="match status" value="1"/>
</dbReference>
<evidence type="ECO:0000256" key="3">
    <source>
        <dbReference type="ARBA" id="ARBA00022490"/>
    </source>
</evidence>
<evidence type="ECO:0000259" key="9">
    <source>
        <dbReference type="Pfam" id="PF08245"/>
    </source>
</evidence>
<dbReference type="InterPro" id="IPR013221">
    <property type="entry name" value="Mur_ligase_cen"/>
</dbReference>
<evidence type="ECO:0000256" key="7">
    <source>
        <dbReference type="HAMAP-Rule" id="MF_00639"/>
    </source>
</evidence>
<dbReference type="Pfam" id="PF08245">
    <property type="entry name" value="Mur_ligase_M"/>
    <property type="match status" value="1"/>
</dbReference>
<proteinExistence type="inferred from homology"/>
<dbReference type="InterPro" id="IPR004101">
    <property type="entry name" value="Mur_ligase_C"/>
</dbReference>
<keyword evidence="5 7" id="KW-0547">Nucleotide-binding</keyword>
<dbReference type="UniPathway" id="UPA00219"/>
<comment type="subcellular location">
    <subcellularLocation>
        <location evidence="1 7">Cytoplasm</location>
    </subcellularLocation>
</comment>